<feature type="transmembrane region" description="Helical" evidence="6">
    <location>
        <begin position="7"/>
        <end position="31"/>
    </location>
</feature>
<comment type="subcellular location">
    <subcellularLocation>
        <location evidence="1">Cell membrane</location>
        <topology evidence="1">Multi-pass membrane protein</topology>
    </subcellularLocation>
</comment>
<keyword evidence="9" id="KW-1185">Reference proteome</keyword>
<accession>A0ABW1IT57</accession>
<dbReference type="InterPro" id="IPR051461">
    <property type="entry name" value="UPF0750_membrane"/>
</dbReference>
<evidence type="ECO:0000313" key="8">
    <source>
        <dbReference type="EMBL" id="MFC5988307.1"/>
    </source>
</evidence>
<reference evidence="9" key="1">
    <citation type="journal article" date="2019" name="Int. J. Syst. Evol. Microbiol.">
        <title>The Global Catalogue of Microorganisms (GCM) 10K type strain sequencing project: providing services to taxonomists for standard genome sequencing and annotation.</title>
        <authorList>
            <consortium name="The Broad Institute Genomics Platform"/>
            <consortium name="The Broad Institute Genome Sequencing Center for Infectious Disease"/>
            <person name="Wu L."/>
            <person name="Ma J."/>
        </authorList>
    </citation>
    <scope>NUCLEOTIDE SEQUENCE [LARGE SCALE GENOMIC DNA]</scope>
    <source>
        <strain evidence="9">CCM 8749</strain>
    </source>
</reference>
<keyword evidence="5 6" id="KW-0472">Membrane</keyword>
<dbReference type="PANTHER" id="PTHR33545">
    <property type="entry name" value="UPF0750 MEMBRANE PROTEIN YITT-RELATED"/>
    <property type="match status" value="1"/>
</dbReference>
<feature type="transmembrane region" description="Helical" evidence="6">
    <location>
        <begin position="144"/>
        <end position="163"/>
    </location>
</feature>
<feature type="domain" description="DUF2179" evidence="7">
    <location>
        <begin position="215"/>
        <end position="269"/>
    </location>
</feature>
<dbReference type="InterPro" id="IPR003740">
    <property type="entry name" value="YitT"/>
</dbReference>
<proteinExistence type="predicted"/>
<gene>
    <name evidence="8" type="ORF">ACFPXP_18035</name>
</gene>
<keyword evidence="4 6" id="KW-1133">Transmembrane helix</keyword>
<feature type="transmembrane region" description="Helical" evidence="6">
    <location>
        <begin position="103"/>
        <end position="124"/>
    </location>
</feature>
<comment type="caution">
    <text evidence="8">The sequence shown here is derived from an EMBL/GenBank/DDBJ whole genome shotgun (WGS) entry which is preliminary data.</text>
</comment>
<evidence type="ECO:0000256" key="1">
    <source>
        <dbReference type="ARBA" id="ARBA00004651"/>
    </source>
</evidence>
<keyword evidence="2" id="KW-1003">Cell membrane</keyword>
<evidence type="ECO:0000313" key="9">
    <source>
        <dbReference type="Proteomes" id="UP001596250"/>
    </source>
</evidence>
<dbReference type="EMBL" id="JBHSQV010000179">
    <property type="protein sequence ID" value="MFC5988307.1"/>
    <property type="molecule type" value="Genomic_DNA"/>
</dbReference>
<dbReference type="Proteomes" id="UP001596250">
    <property type="component" value="Unassembled WGS sequence"/>
</dbReference>
<dbReference type="Gene3D" id="3.30.70.120">
    <property type="match status" value="1"/>
</dbReference>
<dbReference type="Pfam" id="PF02588">
    <property type="entry name" value="YitT_membrane"/>
    <property type="match status" value="1"/>
</dbReference>
<evidence type="ECO:0000256" key="6">
    <source>
        <dbReference type="SAM" id="Phobius"/>
    </source>
</evidence>
<feature type="transmembrane region" description="Helical" evidence="6">
    <location>
        <begin position="51"/>
        <end position="69"/>
    </location>
</feature>
<dbReference type="CDD" id="cd16380">
    <property type="entry name" value="YitT_C"/>
    <property type="match status" value="1"/>
</dbReference>
<dbReference type="PIRSF" id="PIRSF006483">
    <property type="entry name" value="Membrane_protein_YitT"/>
    <property type="match status" value="1"/>
</dbReference>
<dbReference type="RefSeq" id="WP_379895769.1">
    <property type="nucleotide sequence ID" value="NZ_CBCSCT010000015.1"/>
</dbReference>
<evidence type="ECO:0000256" key="2">
    <source>
        <dbReference type="ARBA" id="ARBA00022475"/>
    </source>
</evidence>
<dbReference type="Pfam" id="PF10035">
    <property type="entry name" value="DUF2179"/>
    <property type="match status" value="1"/>
</dbReference>
<evidence type="ECO:0000259" key="7">
    <source>
        <dbReference type="Pfam" id="PF10035"/>
    </source>
</evidence>
<evidence type="ECO:0000256" key="4">
    <source>
        <dbReference type="ARBA" id="ARBA00022989"/>
    </source>
</evidence>
<evidence type="ECO:0000256" key="5">
    <source>
        <dbReference type="ARBA" id="ARBA00023136"/>
    </source>
</evidence>
<dbReference type="InterPro" id="IPR015867">
    <property type="entry name" value="N-reg_PII/ATP_PRibTrfase_C"/>
</dbReference>
<evidence type="ECO:0000256" key="3">
    <source>
        <dbReference type="ARBA" id="ARBA00022692"/>
    </source>
</evidence>
<feature type="transmembrane region" description="Helical" evidence="6">
    <location>
        <begin position="76"/>
        <end position="97"/>
    </location>
</feature>
<protein>
    <submittedName>
        <fullName evidence="8">YitT family protein</fullName>
    </submittedName>
</protein>
<sequence>MRTFHLTLPYVAVILGALFVAAGFNLFLVPHSLLSGGVSGISMIIGYATDWNIGMLYFLINLPLIIWGWRAIGSKFIVLSIISVVFTSVFMQLIPVQSIVKDGIIAAVFGGVLIGIGTGISLRYEGSTGGFDILGSIMTRKKDFPLGTILFLLNGSVVFVLGYPNNWDLALSSMLAIFITTKIVDTIHIRHVKVTVFIITNQTKSLLEHLLKIPRGVTIIETKGAYTHAEKDMLMTVTTRYELAALQKIIRDTDPKAFVNIVETVGVMGEFRRKV</sequence>
<dbReference type="PANTHER" id="PTHR33545:SF5">
    <property type="entry name" value="UPF0750 MEMBRANE PROTEIN YITT"/>
    <property type="match status" value="1"/>
</dbReference>
<name>A0ABW1IT57_9BACL</name>
<organism evidence="8 9">
    <name type="scientific">Marinicrinis lubricantis</name>
    <dbReference type="NCBI Taxonomy" id="2086470"/>
    <lineage>
        <taxon>Bacteria</taxon>
        <taxon>Bacillati</taxon>
        <taxon>Bacillota</taxon>
        <taxon>Bacilli</taxon>
        <taxon>Bacillales</taxon>
        <taxon>Paenibacillaceae</taxon>
    </lineage>
</organism>
<dbReference type="InterPro" id="IPR019264">
    <property type="entry name" value="DUF2179"/>
</dbReference>
<keyword evidence="3 6" id="KW-0812">Transmembrane</keyword>